<protein>
    <recommendedName>
        <fullName evidence="4">Secreted protein</fullName>
    </recommendedName>
</protein>
<organism evidence="2 3">
    <name type="scientific">Haloechinothrix salitolerans</name>
    <dbReference type="NCBI Taxonomy" id="926830"/>
    <lineage>
        <taxon>Bacteria</taxon>
        <taxon>Bacillati</taxon>
        <taxon>Actinomycetota</taxon>
        <taxon>Actinomycetes</taxon>
        <taxon>Pseudonocardiales</taxon>
        <taxon>Pseudonocardiaceae</taxon>
        <taxon>Haloechinothrix</taxon>
    </lineage>
</organism>
<accession>A0ABW2BYH3</accession>
<gene>
    <name evidence="2" type="ORF">ACFQGD_13235</name>
</gene>
<feature type="chain" id="PRO_5045142718" description="Secreted protein" evidence="1">
    <location>
        <begin position="30"/>
        <end position="82"/>
    </location>
</feature>
<comment type="caution">
    <text evidence="2">The sequence shown here is derived from an EMBL/GenBank/DDBJ whole genome shotgun (WGS) entry which is preliminary data.</text>
</comment>
<proteinExistence type="predicted"/>
<sequence>MRKLATTASRVVAVTAAAGGFMIAGTAVASAEPVARSIDPTCLEEGTAAFLADPLGTLTASVADPAGTIEAEIACVKEVIGS</sequence>
<reference evidence="3" key="1">
    <citation type="journal article" date="2019" name="Int. J. Syst. Evol. Microbiol.">
        <title>The Global Catalogue of Microorganisms (GCM) 10K type strain sequencing project: providing services to taxonomists for standard genome sequencing and annotation.</title>
        <authorList>
            <consortium name="The Broad Institute Genomics Platform"/>
            <consortium name="The Broad Institute Genome Sequencing Center for Infectious Disease"/>
            <person name="Wu L."/>
            <person name="Ma J."/>
        </authorList>
    </citation>
    <scope>NUCLEOTIDE SEQUENCE [LARGE SCALE GENOMIC DNA]</scope>
    <source>
        <strain evidence="3">KCTC 32255</strain>
    </source>
</reference>
<evidence type="ECO:0000313" key="3">
    <source>
        <dbReference type="Proteomes" id="UP001596337"/>
    </source>
</evidence>
<dbReference type="Proteomes" id="UP001596337">
    <property type="component" value="Unassembled WGS sequence"/>
</dbReference>
<dbReference type="RefSeq" id="WP_345404658.1">
    <property type="nucleotide sequence ID" value="NZ_BAABLA010000118.1"/>
</dbReference>
<evidence type="ECO:0000256" key="1">
    <source>
        <dbReference type="SAM" id="SignalP"/>
    </source>
</evidence>
<name>A0ABW2BYH3_9PSEU</name>
<evidence type="ECO:0000313" key="2">
    <source>
        <dbReference type="EMBL" id="MFC6868105.1"/>
    </source>
</evidence>
<evidence type="ECO:0008006" key="4">
    <source>
        <dbReference type="Google" id="ProtNLM"/>
    </source>
</evidence>
<keyword evidence="3" id="KW-1185">Reference proteome</keyword>
<feature type="signal peptide" evidence="1">
    <location>
        <begin position="1"/>
        <end position="29"/>
    </location>
</feature>
<dbReference type="EMBL" id="JBHSXX010000001">
    <property type="protein sequence ID" value="MFC6868105.1"/>
    <property type="molecule type" value="Genomic_DNA"/>
</dbReference>
<keyword evidence="1" id="KW-0732">Signal</keyword>